<name>A0A3E0K2S5_9BACI</name>
<dbReference type="RefSeq" id="WP_276644120.1">
    <property type="nucleotide sequence ID" value="NZ_LZRR01000100.1"/>
</dbReference>
<organism evidence="1 2">
    <name type="scientific">Caldibacillus debilis</name>
    <dbReference type="NCBI Taxonomy" id="301148"/>
    <lineage>
        <taxon>Bacteria</taxon>
        <taxon>Bacillati</taxon>
        <taxon>Bacillota</taxon>
        <taxon>Bacilli</taxon>
        <taxon>Bacillales</taxon>
        <taxon>Bacillaceae</taxon>
        <taxon>Caldibacillus</taxon>
    </lineage>
</organism>
<reference evidence="1 2" key="1">
    <citation type="submission" date="2018-03" db="EMBL/GenBank/DDBJ databases">
        <authorList>
            <person name="Keele B.F."/>
        </authorList>
    </citation>
    <scope>NUCLEOTIDE SEQUENCE [LARGE SCALE GENOMIC DNA]</scope>
    <source>
        <strain evidence="1">ZCTH4_d</strain>
    </source>
</reference>
<protein>
    <submittedName>
        <fullName evidence="1">Uncharacterized protein</fullName>
    </submittedName>
</protein>
<dbReference type="Proteomes" id="UP000257014">
    <property type="component" value="Unassembled WGS sequence"/>
</dbReference>
<proteinExistence type="predicted"/>
<sequence length="81" mass="9425">MPAEQHRLRAAAFCKLAFVLRTDVYKPEEDEVQRVFKLHIKNEPGELIFTDGEKAGMPKDTKADYYLPIIFIRLRIPHGKI</sequence>
<accession>A0A3E0K2S5</accession>
<gene>
    <name evidence="1" type="ORF">C6P37_11895</name>
</gene>
<dbReference type="AlphaFoldDB" id="A0A3E0K2S5"/>
<evidence type="ECO:0000313" key="1">
    <source>
        <dbReference type="EMBL" id="REJ27168.1"/>
    </source>
</evidence>
<dbReference type="EMBL" id="QEWE01000022">
    <property type="protein sequence ID" value="REJ27168.1"/>
    <property type="molecule type" value="Genomic_DNA"/>
</dbReference>
<evidence type="ECO:0000313" key="2">
    <source>
        <dbReference type="Proteomes" id="UP000257014"/>
    </source>
</evidence>
<comment type="caution">
    <text evidence="1">The sequence shown here is derived from an EMBL/GenBank/DDBJ whole genome shotgun (WGS) entry which is preliminary data.</text>
</comment>